<gene>
    <name evidence="2" type="ORF">L1785_06165</name>
</gene>
<sequence length="350" mass="38058">MVAETLTPETSGIELARTYWTDVVRPVLDRELPGLPRAAGRLGSGSDVLGLDDEVSRDHDWGLRLTLLVPEDRVADVDRLLADRLPETYRELPTRFATTWDPRVTHKVEVATASGFARSRTGVDASRDLTPAEWVALTGQSVLEVTAGPVFEDGPGEITAVRDRLAWYPRDLWLHVLAAEWRRVGQELYLAGRAGHRGDDLGSRVIAARVAGSLVRLGFLLERAWPPYPKWSGTLFARLPVAAAVGPALAAALAATTWPERDAALGAACDAAHDRQRELGLPALDGPAVTQFYDRPYRGLRGVPELLADGITDEAVRALPLEGAVEQWVDGVGVLMEPARRLAVARQLLA</sequence>
<dbReference type="AlphaFoldDB" id="A0AA41U6K7"/>
<dbReference type="Proteomes" id="UP001165405">
    <property type="component" value="Unassembled WGS sequence"/>
</dbReference>
<evidence type="ECO:0000313" key="2">
    <source>
        <dbReference type="EMBL" id="MCF4120556.1"/>
    </source>
</evidence>
<comment type="caution">
    <text evidence="2">The sequence shown here is derived from an EMBL/GenBank/DDBJ whole genome shotgun (WGS) entry which is preliminary data.</text>
</comment>
<proteinExistence type="predicted"/>
<dbReference type="InterPro" id="IPR025117">
    <property type="entry name" value="DUF4037"/>
</dbReference>
<evidence type="ECO:0000313" key="3">
    <source>
        <dbReference type="Proteomes" id="UP001165405"/>
    </source>
</evidence>
<feature type="domain" description="DUF4037" evidence="1">
    <location>
        <begin position="134"/>
        <end position="231"/>
    </location>
</feature>
<name>A0AA41U6K7_9MICO</name>
<dbReference type="EMBL" id="JAKGSG010000022">
    <property type="protein sequence ID" value="MCF4120556.1"/>
    <property type="molecule type" value="Genomic_DNA"/>
</dbReference>
<reference evidence="2" key="1">
    <citation type="submission" date="2022-01" db="EMBL/GenBank/DDBJ databases">
        <title>Antribacter sp. nov., isolated from Guizhou of China.</title>
        <authorList>
            <person name="Chengliang C."/>
            <person name="Ya Z."/>
        </authorList>
    </citation>
    <scope>NUCLEOTIDE SEQUENCE</scope>
    <source>
        <strain evidence="2">KLBMP 9083</strain>
    </source>
</reference>
<protein>
    <submittedName>
        <fullName evidence="2">DUF4037 domain-containing protein</fullName>
    </submittedName>
</protein>
<keyword evidence="3" id="KW-1185">Reference proteome</keyword>
<dbReference type="RefSeq" id="WP_236088330.1">
    <property type="nucleotide sequence ID" value="NZ_JAKGSG010000022.1"/>
</dbReference>
<accession>A0AA41U6K7</accession>
<organism evidence="2 3">
    <name type="scientific">Antribacter soli</name>
    <dbReference type="NCBI Taxonomy" id="2910976"/>
    <lineage>
        <taxon>Bacteria</taxon>
        <taxon>Bacillati</taxon>
        <taxon>Actinomycetota</taxon>
        <taxon>Actinomycetes</taxon>
        <taxon>Micrococcales</taxon>
        <taxon>Promicromonosporaceae</taxon>
        <taxon>Antribacter</taxon>
    </lineage>
</organism>
<dbReference type="Pfam" id="PF13228">
    <property type="entry name" value="DUF4037"/>
    <property type="match status" value="1"/>
</dbReference>
<evidence type="ECO:0000259" key="1">
    <source>
        <dbReference type="Pfam" id="PF13228"/>
    </source>
</evidence>